<dbReference type="AlphaFoldDB" id="A0A2C9L4B3"/>
<evidence type="ECO:0000313" key="2">
    <source>
        <dbReference type="Proteomes" id="UP000076420"/>
    </source>
</evidence>
<gene>
    <name evidence="1" type="primary">106053617</name>
</gene>
<evidence type="ECO:0000313" key="1">
    <source>
        <dbReference type="EnsemblMetazoa" id="BGLB026810-PA"/>
    </source>
</evidence>
<dbReference type="PANTHER" id="PTHR19446">
    <property type="entry name" value="REVERSE TRANSCRIPTASES"/>
    <property type="match status" value="1"/>
</dbReference>
<protein>
    <recommendedName>
        <fullName evidence="3">Reverse transcriptase domain-containing protein</fullName>
    </recommendedName>
</protein>
<dbReference type="STRING" id="6526.A0A2C9L4B3"/>
<accession>A0A2C9L4B3</accession>
<name>A0A2C9L4B3_BIOGL</name>
<sequence>MELDEYPSLVEVETAIEKLKRHKMPGSGGLPADVFNMDGASLTERLIDLFTLCWDICTISPELRDATIISLYKKGDKSDCSNYRGITLLSVAGKIFARRLLERLANSIEGSVLSASQCGFQAGRGTSDMILVLRQCRENAGSLTWTCTLHSST</sequence>
<dbReference type="Proteomes" id="UP000076420">
    <property type="component" value="Unassembled WGS sequence"/>
</dbReference>
<dbReference type="KEGG" id="bgt:106053617"/>
<reference evidence="1" key="1">
    <citation type="submission" date="2020-05" db="UniProtKB">
        <authorList>
            <consortium name="EnsemblMetazoa"/>
        </authorList>
    </citation>
    <scope>IDENTIFICATION</scope>
    <source>
        <strain evidence="1">BB02</strain>
    </source>
</reference>
<evidence type="ECO:0008006" key="3">
    <source>
        <dbReference type="Google" id="ProtNLM"/>
    </source>
</evidence>
<dbReference type="VEuPathDB" id="VectorBase:BGLB026810"/>
<proteinExistence type="predicted"/>
<dbReference type="EnsemblMetazoa" id="BGLB026810-RA">
    <property type="protein sequence ID" value="BGLB026810-PA"/>
    <property type="gene ID" value="BGLB026810"/>
</dbReference>
<organism evidence="1 2">
    <name type="scientific">Biomphalaria glabrata</name>
    <name type="common">Bloodfluke planorb</name>
    <name type="synonym">Freshwater snail</name>
    <dbReference type="NCBI Taxonomy" id="6526"/>
    <lineage>
        <taxon>Eukaryota</taxon>
        <taxon>Metazoa</taxon>
        <taxon>Spiralia</taxon>
        <taxon>Lophotrochozoa</taxon>
        <taxon>Mollusca</taxon>
        <taxon>Gastropoda</taxon>
        <taxon>Heterobranchia</taxon>
        <taxon>Euthyneura</taxon>
        <taxon>Panpulmonata</taxon>
        <taxon>Hygrophila</taxon>
        <taxon>Lymnaeoidea</taxon>
        <taxon>Planorbidae</taxon>
        <taxon>Biomphalaria</taxon>
    </lineage>
</organism>